<sequence length="150" mass="16457">MGNSLCMFCLDSPKHVMVMRADGTLIKFTAGVHAKEVVGAHAGHIVVRCASDHPVIPNSAELDLAQLYFLMPEGSAGLTESFEEFRRVAESKGLVPARVRPRHEPEGTTINGQVIVGQFFLFEGSELRHSPWRPKLQTIPEVVPPSISQN</sequence>
<dbReference type="AlphaFoldDB" id="A0AAV9AJL0"/>
<dbReference type="InterPro" id="IPR025322">
    <property type="entry name" value="PADRE_dom"/>
</dbReference>
<dbReference type="EMBL" id="JAUJYN010000008">
    <property type="protein sequence ID" value="KAK1264440.1"/>
    <property type="molecule type" value="Genomic_DNA"/>
</dbReference>
<evidence type="ECO:0000313" key="2">
    <source>
        <dbReference type="Proteomes" id="UP001179952"/>
    </source>
</evidence>
<gene>
    <name evidence="1" type="ORF">QJS04_geneDACA016968</name>
</gene>
<accession>A0AAV9AJL0</accession>
<organism evidence="1 2">
    <name type="scientific">Acorus gramineus</name>
    <name type="common">Dwarf sweet flag</name>
    <dbReference type="NCBI Taxonomy" id="55184"/>
    <lineage>
        <taxon>Eukaryota</taxon>
        <taxon>Viridiplantae</taxon>
        <taxon>Streptophyta</taxon>
        <taxon>Embryophyta</taxon>
        <taxon>Tracheophyta</taxon>
        <taxon>Spermatophyta</taxon>
        <taxon>Magnoliopsida</taxon>
        <taxon>Liliopsida</taxon>
        <taxon>Acoraceae</taxon>
        <taxon>Acorus</taxon>
    </lineage>
</organism>
<name>A0AAV9AJL0_ACOGR</name>
<protein>
    <submittedName>
        <fullName evidence="1">Uncharacterized protein</fullName>
    </submittedName>
</protein>
<proteinExistence type="predicted"/>
<reference evidence="1" key="2">
    <citation type="submission" date="2023-06" db="EMBL/GenBank/DDBJ databases">
        <authorList>
            <person name="Ma L."/>
            <person name="Liu K.-W."/>
            <person name="Li Z."/>
            <person name="Hsiao Y.-Y."/>
            <person name="Qi Y."/>
            <person name="Fu T."/>
            <person name="Tang G."/>
            <person name="Zhang D."/>
            <person name="Sun W.-H."/>
            <person name="Liu D.-K."/>
            <person name="Li Y."/>
            <person name="Chen G.-Z."/>
            <person name="Liu X.-D."/>
            <person name="Liao X.-Y."/>
            <person name="Jiang Y.-T."/>
            <person name="Yu X."/>
            <person name="Hao Y."/>
            <person name="Huang J."/>
            <person name="Zhao X.-W."/>
            <person name="Ke S."/>
            <person name="Chen Y.-Y."/>
            <person name="Wu W.-L."/>
            <person name="Hsu J.-L."/>
            <person name="Lin Y.-F."/>
            <person name="Huang M.-D."/>
            <person name="Li C.-Y."/>
            <person name="Huang L."/>
            <person name="Wang Z.-W."/>
            <person name="Zhao X."/>
            <person name="Zhong W.-Y."/>
            <person name="Peng D.-H."/>
            <person name="Ahmad S."/>
            <person name="Lan S."/>
            <person name="Zhang J.-S."/>
            <person name="Tsai W.-C."/>
            <person name="Van De Peer Y."/>
            <person name="Liu Z.-J."/>
        </authorList>
    </citation>
    <scope>NUCLEOTIDE SEQUENCE</scope>
    <source>
        <strain evidence="1">SCP</strain>
        <tissue evidence="1">Leaves</tissue>
    </source>
</reference>
<keyword evidence="2" id="KW-1185">Reference proteome</keyword>
<reference evidence="1" key="1">
    <citation type="journal article" date="2023" name="Nat. Commun.">
        <title>Diploid and tetraploid genomes of Acorus and the evolution of monocots.</title>
        <authorList>
            <person name="Ma L."/>
            <person name="Liu K.W."/>
            <person name="Li Z."/>
            <person name="Hsiao Y.Y."/>
            <person name="Qi Y."/>
            <person name="Fu T."/>
            <person name="Tang G.D."/>
            <person name="Zhang D."/>
            <person name="Sun W.H."/>
            <person name="Liu D.K."/>
            <person name="Li Y."/>
            <person name="Chen G.Z."/>
            <person name="Liu X.D."/>
            <person name="Liao X.Y."/>
            <person name="Jiang Y.T."/>
            <person name="Yu X."/>
            <person name="Hao Y."/>
            <person name="Huang J."/>
            <person name="Zhao X.W."/>
            <person name="Ke S."/>
            <person name="Chen Y.Y."/>
            <person name="Wu W.L."/>
            <person name="Hsu J.L."/>
            <person name="Lin Y.F."/>
            <person name="Huang M.D."/>
            <person name="Li C.Y."/>
            <person name="Huang L."/>
            <person name="Wang Z.W."/>
            <person name="Zhao X."/>
            <person name="Zhong W.Y."/>
            <person name="Peng D.H."/>
            <person name="Ahmad S."/>
            <person name="Lan S."/>
            <person name="Zhang J.S."/>
            <person name="Tsai W.C."/>
            <person name="Van de Peer Y."/>
            <person name="Liu Z.J."/>
        </authorList>
    </citation>
    <scope>NUCLEOTIDE SEQUENCE</scope>
    <source>
        <strain evidence="1">SCP</strain>
    </source>
</reference>
<dbReference type="Pfam" id="PF14009">
    <property type="entry name" value="PADRE"/>
    <property type="match status" value="1"/>
</dbReference>
<dbReference type="Proteomes" id="UP001179952">
    <property type="component" value="Unassembled WGS sequence"/>
</dbReference>
<comment type="caution">
    <text evidence="1">The sequence shown here is derived from an EMBL/GenBank/DDBJ whole genome shotgun (WGS) entry which is preliminary data.</text>
</comment>
<evidence type="ECO:0000313" key="1">
    <source>
        <dbReference type="EMBL" id="KAK1264440.1"/>
    </source>
</evidence>